<feature type="compositionally biased region" description="Basic and acidic residues" evidence="1">
    <location>
        <begin position="32"/>
        <end position="44"/>
    </location>
</feature>
<evidence type="ECO:0000256" key="1">
    <source>
        <dbReference type="SAM" id="MobiDB-lite"/>
    </source>
</evidence>
<evidence type="ECO:0000313" key="2">
    <source>
        <dbReference type="EMBL" id="KAG5581036.1"/>
    </source>
</evidence>
<protein>
    <submittedName>
        <fullName evidence="2">Uncharacterized protein</fullName>
    </submittedName>
</protein>
<feature type="region of interest" description="Disordered" evidence="1">
    <location>
        <begin position="1"/>
        <end position="44"/>
    </location>
</feature>
<organism evidence="2 3">
    <name type="scientific">Solanum commersonii</name>
    <name type="common">Commerson's wild potato</name>
    <name type="synonym">Commerson's nightshade</name>
    <dbReference type="NCBI Taxonomy" id="4109"/>
    <lineage>
        <taxon>Eukaryota</taxon>
        <taxon>Viridiplantae</taxon>
        <taxon>Streptophyta</taxon>
        <taxon>Embryophyta</taxon>
        <taxon>Tracheophyta</taxon>
        <taxon>Spermatophyta</taxon>
        <taxon>Magnoliopsida</taxon>
        <taxon>eudicotyledons</taxon>
        <taxon>Gunneridae</taxon>
        <taxon>Pentapetalae</taxon>
        <taxon>asterids</taxon>
        <taxon>lamiids</taxon>
        <taxon>Solanales</taxon>
        <taxon>Solanaceae</taxon>
        <taxon>Solanoideae</taxon>
        <taxon>Solaneae</taxon>
        <taxon>Solanum</taxon>
    </lineage>
</organism>
<reference evidence="2 3" key="1">
    <citation type="submission" date="2020-09" db="EMBL/GenBank/DDBJ databases">
        <title>De no assembly of potato wild relative species, Solanum commersonii.</title>
        <authorList>
            <person name="Cho K."/>
        </authorList>
    </citation>
    <scope>NUCLEOTIDE SEQUENCE [LARGE SCALE GENOMIC DNA]</scope>
    <source>
        <strain evidence="2">LZ3.2</strain>
        <tissue evidence="2">Leaf</tissue>
    </source>
</reference>
<dbReference type="Proteomes" id="UP000824120">
    <property type="component" value="Chromosome 10"/>
</dbReference>
<comment type="caution">
    <text evidence="2">The sequence shown here is derived from an EMBL/GenBank/DDBJ whole genome shotgun (WGS) entry which is preliminary data.</text>
</comment>
<gene>
    <name evidence="2" type="ORF">H5410_051663</name>
</gene>
<proteinExistence type="predicted"/>
<dbReference type="EMBL" id="JACXVP010000010">
    <property type="protein sequence ID" value="KAG5581036.1"/>
    <property type="molecule type" value="Genomic_DNA"/>
</dbReference>
<dbReference type="AlphaFoldDB" id="A0A9J5X167"/>
<accession>A0A9J5X167</accession>
<sequence>MLTNKMDSMIKRISSQEPLKIPRTQNEEEEDQRSLVDGPHEDEYIKELQCVGKSASDDEFEESMHI</sequence>
<keyword evidence="3" id="KW-1185">Reference proteome</keyword>
<evidence type="ECO:0000313" key="3">
    <source>
        <dbReference type="Proteomes" id="UP000824120"/>
    </source>
</evidence>
<name>A0A9J5X167_SOLCO</name>